<dbReference type="InterPro" id="IPR036388">
    <property type="entry name" value="WH-like_DNA-bd_sf"/>
</dbReference>
<sequence>MDGTADTTGRTMEVARIEKERGSDTIVQPRELVEVRYARGVSLSLSARKVFALMMHQAAGDAWRDQEHRIAKRMLRGSHNSNDRLTETIDELMGIFFAMPDKVDGDHGRRTFQMIEETFEGGEQGWLIYRFTRRARDLLKDSEAYALLHRATVLAFDSKYALELYQLGALLYRRDVPIWRGDVETLRAKLGVPEGAYSSFADLRRFVLDAATAEINQLVPQFSVAWDVAKRRGRKVIEVAITFRRKPPIAAVAAEEENERHRAGRRARRDGTAETIMDPSAIIAATAANLGVSDVLRWPADDQVTEFGAVELHAIGVTYGGGHAVQRLADQYARVRADKRRQLRGDALREDWTTWVRGCAEKWSKP</sequence>
<keyword evidence="4" id="KW-1185">Reference proteome</keyword>
<evidence type="ECO:0000313" key="4">
    <source>
        <dbReference type="Proteomes" id="UP000052268"/>
    </source>
</evidence>
<dbReference type="Pfam" id="PF01051">
    <property type="entry name" value="Rep3_N"/>
    <property type="match status" value="1"/>
</dbReference>
<organism evidence="3 4">
    <name type="scientific">Novosphingobium barchaimii LL02</name>
    <dbReference type="NCBI Taxonomy" id="1114963"/>
    <lineage>
        <taxon>Bacteria</taxon>
        <taxon>Pseudomonadati</taxon>
        <taxon>Pseudomonadota</taxon>
        <taxon>Alphaproteobacteria</taxon>
        <taxon>Sphingomonadales</taxon>
        <taxon>Sphingomonadaceae</taxon>
        <taxon>Novosphingobium</taxon>
    </lineage>
</organism>
<dbReference type="PATRIC" id="fig|1114963.3.peg.5112"/>
<dbReference type="Gene3D" id="1.10.10.10">
    <property type="entry name" value="Winged helix-like DNA-binding domain superfamily/Winged helix DNA-binding domain"/>
    <property type="match status" value="1"/>
</dbReference>
<dbReference type="EMBL" id="JACU01000019">
    <property type="protein sequence ID" value="KMS50482.1"/>
    <property type="molecule type" value="Genomic_DNA"/>
</dbReference>
<dbReference type="RefSeq" id="WP_044663677.1">
    <property type="nucleotide sequence ID" value="NZ_KQ130463.1"/>
</dbReference>
<dbReference type="AlphaFoldDB" id="A0A0J7XFA6"/>
<dbReference type="GO" id="GO:0006270">
    <property type="term" value="P:DNA replication initiation"/>
    <property type="evidence" value="ECO:0007669"/>
    <property type="project" value="InterPro"/>
</dbReference>
<name>A0A0J7XFA6_9SPHN</name>
<dbReference type="SUPFAM" id="SSF46785">
    <property type="entry name" value="Winged helix' DNA-binding domain"/>
    <property type="match status" value="1"/>
</dbReference>
<dbReference type="Proteomes" id="UP000052268">
    <property type="component" value="Unassembled WGS sequence"/>
</dbReference>
<comment type="similarity">
    <text evidence="1">Belongs to the initiator RepB protein family.</text>
</comment>
<dbReference type="Pfam" id="PF21205">
    <property type="entry name" value="Rep3_C"/>
    <property type="match status" value="1"/>
</dbReference>
<dbReference type="GO" id="GO:0003887">
    <property type="term" value="F:DNA-directed DNA polymerase activity"/>
    <property type="evidence" value="ECO:0007669"/>
    <property type="project" value="InterPro"/>
</dbReference>
<dbReference type="InterPro" id="IPR036390">
    <property type="entry name" value="WH_DNA-bd_sf"/>
</dbReference>
<reference evidence="3 4" key="1">
    <citation type="journal article" date="2015" name="G3 (Bethesda)">
        <title>Insights into Ongoing Evolution of the Hexachlorocyclohexane Catabolic Pathway from Comparative Genomics of Ten Sphingomonadaceae Strains.</title>
        <authorList>
            <person name="Pearce S.L."/>
            <person name="Oakeshott J.G."/>
            <person name="Pandey G."/>
        </authorList>
    </citation>
    <scope>NUCLEOTIDE SEQUENCE [LARGE SCALE GENOMIC DNA]</scope>
    <source>
        <strain evidence="3 4">LL02</strain>
    </source>
</reference>
<accession>A0A0J7XFA6</accession>
<evidence type="ECO:0000256" key="1">
    <source>
        <dbReference type="ARBA" id="ARBA00038283"/>
    </source>
</evidence>
<evidence type="ECO:0000313" key="3">
    <source>
        <dbReference type="EMBL" id="KMS50482.1"/>
    </source>
</evidence>
<dbReference type="InterPro" id="IPR000525">
    <property type="entry name" value="Initiator_Rep_WH1"/>
</dbReference>
<comment type="caution">
    <text evidence="3">The sequence shown here is derived from an EMBL/GenBank/DDBJ whole genome shotgun (WGS) entry which is preliminary data.</text>
</comment>
<evidence type="ECO:0000259" key="2">
    <source>
        <dbReference type="Pfam" id="PF01051"/>
    </source>
</evidence>
<proteinExistence type="inferred from homology"/>
<protein>
    <recommendedName>
        <fullName evidence="2">Initiator Rep protein WH1 domain-containing protein</fullName>
    </recommendedName>
</protein>
<feature type="domain" description="Initiator Rep protein WH1" evidence="2">
    <location>
        <begin position="26"/>
        <end position="167"/>
    </location>
</feature>
<gene>
    <name evidence="3" type="ORF">V474_07290</name>
</gene>